<name>A0AAI8TMM6_MYCME</name>
<dbReference type="Proteomes" id="UP001241092">
    <property type="component" value="Chromosome"/>
</dbReference>
<proteinExistence type="predicted"/>
<sequence>MTRPKPPLYVLNPGWVYAHGTADAATVVRSALVGWTSPMMDEVARFLVEHDDLEIVFAKEEENDLLIHGEGTLTFLASPEIARRIKSGESTVADEMADLSWKSLGSTDFFKWVQNMRAQGPE</sequence>
<gene>
    <name evidence="1" type="ORF">hbim_01467</name>
</gene>
<protein>
    <submittedName>
        <fullName evidence="1">Uncharacterized protein</fullName>
    </submittedName>
</protein>
<evidence type="ECO:0000313" key="2">
    <source>
        <dbReference type="Proteomes" id="UP001241092"/>
    </source>
</evidence>
<evidence type="ECO:0000313" key="1">
    <source>
        <dbReference type="EMBL" id="BDY27543.1"/>
    </source>
</evidence>
<dbReference type="AlphaFoldDB" id="A0AAI8TMM6"/>
<organism evidence="1 2">
    <name type="scientific">Mycolicibacterium mageritense</name>
    <name type="common">Mycobacterium mageritense</name>
    <dbReference type="NCBI Taxonomy" id="53462"/>
    <lineage>
        <taxon>Bacteria</taxon>
        <taxon>Bacillati</taxon>
        <taxon>Actinomycetota</taxon>
        <taxon>Actinomycetes</taxon>
        <taxon>Mycobacteriales</taxon>
        <taxon>Mycobacteriaceae</taxon>
        <taxon>Mycolicibacterium</taxon>
    </lineage>
</organism>
<dbReference type="RefSeq" id="WP_286214052.1">
    <property type="nucleotide sequence ID" value="NZ_AP027452.1"/>
</dbReference>
<dbReference type="EMBL" id="AP027452">
    <property type="protein sequence ID" value="BDY27543.1"/>
    <property type="molecule type" value="Genomic_DNA"/>
</dbReference>
<reference evidence="1" key="1">
    <citation type="submission" date="2023-03" db="EMBL/GenBank/DDBJ databases">
        <title>Draft genome sequence of a Mycolicibacterium mageritense strain H4_3_1 isolated from a hybrid biological-inorganic system reactor.</title>
        <authorList>
            <person name="Feng X."/>
            <person name="Kazama D."/>
            <person name="Sato K."/>
            <person name="Kobayashi H."/>
        </authorList>
    </citation>
    <scope>NUCLEOTIDE SEQUENCE</scope>
    <source>
        <strain evidence="1">H4_3_1</strain>
    </source>
</reference>
<accession>A0AAI8TMM6</accession>